<dbReference type="GO" id="GO:0003959">
    <property type="term" value="F:NADPH dehydrogenase activity"/>
    <property type="evidence" value="ECO:0007669"/>
    <property type="project" value="TreeGrafter"/>
</dbReference>
<comment type="caution">
    <text evidence="3">The sequence shown here is derived from an EMBL/GenBank/DDBJ whole genome shotgun (WGS) entry which is preliminary data.</text>
</comment>
<accession>A0A428U0E8</accession>
<dbReference type="FunFam" id="3.20.20.70:FF:000138">
    <property type="entry name" value="NADPH dehydrogenase 1"/>
    <property type="match status" value="1"/>
</dbReference>
<dbReference type="InterPro" id="IPR045247">
    <property type="entry name" value="Oye-like"/>
</dbReference>
<evidence type="ECO:0000256" key="1">
    <source>
        <dbReference type="ARBA" id="ARBA00022630"/>
    </source>
</evidence>
<evidence type="ECO:0000313" key="3">
    <source>
        <dbReference type="EMBL" id="RSM07716.1"/>
    </source>
</evidence>
<dbReference type="InterPro" id="IPR001155">
    <property type="entry name" value="OxRdtase_FMN_N"/>
</dbReference>
<dbReference type="Gene3D" id="3.20.20.70">
    <property type="entry name" value="Aldolase class I"/>
    <property type="match status" value="1"/>
</dbReference>
<keyword evidence="1" id="KW-0285">Flavoprotein</keyword>
<evidence type="ECO:0000259" key="2">
    <source>
        <dbReference type="Pfam" id="PF00724"/>
    </source>
</evidence>
<evidence type="ECO:0000313" key="4">
    <source>
        <dbReference type="Proteomes" id="UP000288429"/>
    </source>
</evidence>
<organism evidence="3 4">
    <name type="scientific">Fusarium ambrosium</name>
    <dbReference type="NCBI Taxonomy" id="131363"/>
    <lineage>
        <taxon>Eukaryota</taxon>
        <taxon>Fungi</taxon>
        <taxon>Dikarya</taxon>
        <taxon>Ascomycota</taxon>
        <taxon>Pezizomycotina</taxon>
        <taxon>Sordariomycetes</taxon>
        <taxon>Hypocreomycetidae</taxon>
        <taxon>Hypocreales</taxon>
        <taxon>Nectriaceae</taxon>
        <taxon>Fusarium</taxon>
        <taxon>Fusarium solani species complex</taxon>
    </lineage>
</organism>
<sequence length="368" mass="41231">MPSPSKLFQPIQLGNVQLQHRVVMAPLTRFRADEDQVPLPQCLEYYVQRASFPGTLIIAEATSISPRHSAGRHAPGIWSQAQIEAWSNITERVHAKECFMYCQIFAPGRAGRRDGYPLYSSSAVPMTDGDSDAVPQEMTESEIWDCISDFKIAAQNAIKAGFDGVELHGANGYLIDQFSQNTCNIRTDSWGGSVENRSRFILEATKAVVGAIGPDRVAVRLSPWSTFQSMKMDVDLATQQFSHIIQGLKELRLSYLHLIESRVVNNIDVEKKEGLEFAFDIWGNQSPILVAGGFTGESARKAVDEEYRDHDTLVVFGRYFVSTPDLVFKLREGLDMNPYDRSTFYTPVKTKGYTDYPFSEQFLSKASS</sequence>
<keyword evidence="4" id="KW-1185">Reference proteome</keyword>
<dbReference type="AlphaFoldDB" id="A0A428U0E8"/>
<feature type="domain" description="NADH:flavin oxidoreductase/NADH oxidase N-terminal" evidence="2">
    <location>
        <begin position="6"/>
        <end position="336"/>
    </location>
</feature>
<reference evidence="3 4" key="1">
    <citation type="submission" date="2017-06" db="EMBL/GenBank/DDBJ databases">
        <title>Cmopartive genomic analysis of Ambrosia Fusariam Clade fungi.</title>
        <authorList>
            <person name="Stajich J.E."/>
            <person name="Carrillo J."/>
            <person name="Kijimoto T."/>
            <person name="Eskalen A."/>
            <person name="O'Donnell K."/>
            <person name="Kasson M."/>
        </authorList>
    </citation>
    <scope>NUCLEOTIDE SEQUENCE [LARGE SCALE GENOMIC DNA]</scope>
    <source>
        <strain evidence="3 4">NRRL 20438</strain>
    </source>
</reference>
<dbReference type="InterPro" id="IPR013785">
    <property type="entry name" value="Aldolase_TIM"/>
</dbReference>
<dbReference type="GO" id="GO:0010181">
    <property type="term" value="F:FMN binding"/>
    <property type="evidence" value="ECO:0007669"/>
    <property type="project" value="InterPro"/>
</dbReference>
<proteinExistence type="predicted"/>
<protein>
    <recommendedName>
        <fullName evidence="2">NADH:flavin oxidoreductase/NADH oxidase N-terminal domain-containing protein</fullName>
    </recommendedName>
</protein>
<dbReference type="Proteomes" id="UP000288429">
    <property type="component" value="Unassembled WGS sequence"/>
</dbReference>
<gene>
    <name evidence="3" type="ORF">CDV31_008496</name>
</gene>
<name>A0A428U0E8_9HYPO</name>
<dbReference type="PANTHER" id="PTHR22893">
    <property type="entry name" value="NADH OXIDOREDUCTASE-RELATED"/>
    <property type="match status" value="1"/>
</dbReference>
<dbReference type="EMBL" id="NIZV01000112">
    <property type="protein sequence ID" value="RSM07716.1"/>
    <property type="molecule type" value="Genomic_DNA"/>
</dbReference>
<dbReference type="SUPFAM" id="SSF51395">
    <property type="entry name" value="FMN-linked oxidoreductases"/>
    <property type="match status" value="1"/>
</dbReference>
<dbReference type="PANTHER" id="PTHR22893:SF91">
    <property type="entry name" value="NADPH DEHYDROGENASE 2-RELATED"/>
    <property type="match status" value="1"/>
</dbReference>
<dbReference type="Pfam" id="PF00724">
    <property type="entry name" value="Oxidored_FMN"/>
    <property type="match status" value="1"/>
</dbReference>
<dbReference type="CDD" id="cd02933">
    <property type="entry name" value="OYE_like_FMN"/>
    <property type="match status" value="1"/>
</dbReference>